<reference evidence="2 3" key="1">
    <citation type="submission" date="2017-01" db="EMBL/GenBank/DDBJ databases">
        <title>The cable genome- insights into the physiology and evolution of filamentous bacteria capable of sulfide oxidation via long distance electron transfer.</title>
        <authorList>
            <person name="Schreiber L."/>
            <person name="Bjerg J.T."/>
            <person name="Boggild A."/>
            <person name="Van De Vossenberg J."/>
            <person name="Meysman F."/>
            <person name="Nielsen L.P."/>
            <person name="Schramm A."/>
            <person name="Kjeldsen K.U."/>
        </authorList>
    </citation>
    <scope>NUCLEOTIDE SEQUENCE [LARGE SCALE GENOMIC DNA]</scope>
    <source>
        <strain evidence="2">A5</strain>
    </source>
</reference>
<dbReference type="EMBL" id="MTKS01000070">
    <property type="protein sequence ID" value="RWX51872.1"/>
    <property type="molecule type" value="Genomic_DNA"/>
</dbReference>
<gene>
    <name evidence="2" type="ORF">VU01_10709</name>
</gene>
<dbReference type="PANTHER" id="PTHR32182">
    <property type="entry name" value="DNA REPLICATION AND REPAIR PROTEIN RECF"/>
    <property type="match status" value="1"/>
</dbReference>
<dbReference type="InterPro" id="IPR027417">
    <property type="entry name" value="P-loop_NTPase"/>
</dbReference>
<evidence type="ECO:0000313" key="3">
    <source>
        <dbReference type="Proteomes" id="UP000288892"/>
    </source>
</evidence>
<dbReference type="PANTHER" id="PTHR32182:SF25">
    <property type="entry name" value="SLR1056 PROTEIN"/>
    <property type="match status" value="1"/>
</dbReference>
<dbReference type="InterPro" id="IPR041685">
    <property type="entry name" value="AAA_GajA/Old/RecF-like"/>
</dbReference>
<protein>
    <submittedName>
        <fullName evidence="2">AAA domain-containing protein, putative AbiEii toxin, Type IV TA system</fullName>
    </submittedName>
</protein>
<evidence type="ECO:0000259" key="1">
    <source>
        <dbReference type="Pfam" id="PF13175"/>
    </source>
</evidence>
<dbReference type="GO" id="GO:0000731">
    <property type="term" value="P:DNA synthesis involved in DNA repair"/>
    <property type="evidence" value="ECO:0007669"/>
    <property type="project" value="TreeGrafter"/>
</dbReference>
<feature type="non-terminal residue" evidence="2">
    <location>
        <position position="257"/>
    </location>
</feature>
<organism evidence="2 3">
    <name type="scientific">Candidatus Electrothrix marina</name>
    <dbReference type="NCBI Taxonomy" id="1859130"/>
    <lineage>
        <taxon>Bacteria</taxon>
        <taxon>Pseudomonadati</taxon>
        <taxon>Thermodesulfobacteriota</taxon>
        <taxon>Desulfobulbia</taxon>
        <taxon>Desulfobulbales</taxon>
        <taxon>Desulfobulbaceae</taxon>
        <taxon>Candidatus Electrothrix</taxon>
    </lineage>
</organism>
<accession>A0A444JFK4</accession>
<feature type="domain" description="Endonuclease GajA/Old nuclease/RecF-like AAA" evidence="1">
    <location>
        <begin position="1"/>
        <end position="48"/>
    </location>
</feature>
<proteinExistence type="predicted"/>
<sequence>MLSEIEIQDFKSYKKATLPLSPLSILIGANASGKSNAIEALRILSWIAQGQKLNSIKYGVSDSEDIIRGRLSDLGRDGSSLFTLLCRLTTKEWNCLLIELECRDNELHISQEYVSSSNSSVPLYRIKEASKGERTDVVVEYNNFARGGKKPVITCIDQMAVFTQLETPARFGSSHKKAQSEIPKTVALYQKILSNILFLDPVPSLMREDANRHEKKLRGDGKNLSGVLYTLCQNKEQKFIVLNLIRSLPEQDITDVT</sequence>
<dbReference type="Pfam" id="PF13175">
    <property type="entry name" value="AAA_15"/>
    <property type="match status" value="1"/>
</dbReference>
<dbReference type="AlphaFoldDB" id="A0A444JFK4"/>
<dbReference type="Gene3D" id="3.40.50.300">
    <property type="entry name" value="P-loop containing nucleotide triphosphate hydrolases"/>
    <property type="match status" value="1"/>
</dbReference>
<dbReference type="GO" id="GO:0006302">
    <property type="term" value="P:double-strand break repair"/>
    <property type="evidence" value="ECO:0007669"/>
    <property type="project" value="TreeGrafter"/>
</dbReference>
<dbReference type="Proteomes" id="UP000288892">
    <property type="component" value="Unassembled WGS sequence"/>
</dbReference>
<name>A0A444JFK4_9BACT</name>
<dbReference type="SUPFAM" id="SSF52540">
    <property type="entry name" value="P-loop containing nucleoside triphosphate hydrolases"/>
    <property type="match status" value="1"/>
</dbReference>
<evidence type="ECO:0000313" key="2">
    <source>
        <dbReference type="EMBL" id="RWX51872.1"/>
    </source>
</evidence>
<comment type="caution">
    <text evidence="2">The sequence shown here is derived from an EMBL/GenBank/DDBJ whole genome shotgun (WGS) entry which is preliminary data.</text>
</comment>
<keyword evidence="3" id="KW-1185">Reference proteome</keyword>